<feature type="repeat" description="MBT" evidence="10">
    <location>
        <begin position="297"/>
        <end position="396"/>
    </location>
</feature>
<accession>A0A2P4TDQ8</accession>
<dbReference type="PROSITE" id="PS50105">
    <property type="entry name" value="SAM_DOMAIN"/>
    <property type="match status" value="1"/>
</dbReference>
<dbReference type="Pfam" id="PF00536">
    <property type="entry name" value="SAM_1"/>
    <property type="match status" value="1"/>
</dbReference>
<evidence type="ECO:0000256" key="12">
    <source>
        <dbReference type="SAM" id="MobiDB-lite"/>
    </source>
</evidence>
<dbReference type="Gene3D" id="4.10.320.30">
    <property type="match status" value="1"/>
</dbReference>
<feature type="region of interest" description="Disordered" evidence="12">
    <location>
        <begin position="554"/>
        <end position="637"/>
    </location>
</feature>
<feature type="repeat" description="MBT" evidence="10">
    <location>
        <begin position="405"/>
        <end position="500"/>
    </location>
</feature>
<feature type="compositionally biased region" description="Basic and acidic residues" evidence="12">
    <location>
        <begin position="619"/>
        <end position="634"/>
    </location>
</feature>
<feature type="compositionally biased region" description="Low complexity" evidence="12">
    <location>
        <begin position="604"/>
        <end position="616"/>
    </location>
</feature>
<dbReference type="InterPro" id="IPR050548">
    <property type="entry name" value="PcG_chromatin_remod_factors"/>
</dbReference>
<evidence type="ECO:0000256" key="4">
    <source>
        <dbReference type="ARBA" id="ARBA00022771"/>
    </source>
</evidence>
<dbReference type="PROSITE" id="PS51802">
    <property type="entry name" value="ZF_CCHHC"/>
    <property type="match status" value="1"/>
</dbReference>
<feature type="compositionally biased region" description="Polar residues" evidence="12">
    <location>
        <begin position="585"/>
        <end position="596"/>
    </location>
</feature>
<dbReference type="PANTHER" id="PTHR12247">
    <property type="entry name" value="POLYCOMB GROUP PROTEIN"/>
    <property type="match status" value="1"/>
</dbReference>
<evidence type="ECO:0000256" key="10">
    <source>
        <dbReference type="PROSITE-ProRule" id="PRU00459"/>
    </source>
</evidence>
<dbReference type="Pfam" id="PF02820">
    <property type="entry name" value="MBT"/>
    <property type="match status" value="3"/>
</dbReference>
<comment type="caution">
    <text evidence="14">The sequence shown here is derived from an EMBL/GenBank/DDBJ whole genome shotgun (WGS) entry which is preliminary data.</text>
</comment>
<keyword evidence="4 11" id="KW-0863">Zinc-finger</keyword>
<dbReference type="EMBL" id="PPHD01001679">
    <property type="protein sequence ID" value="POI34501.1"/>
    <property type="molecule type" value="Genomic_DNA"/>
</dbReference>
<evidence type="ECO:0000256" key="11">
    <source>
        <dbReference type="PROSITE-ProRule" id="PRU01143"/>
    </source>
</evidence>
<keyword evidence="2" id="KW-0479">Metal-binding</keyword>
<keyword evidence="3" id="KW-0677">Repeat</keyword>
<dbReference type="CDD" id="cd20135">
    <property type="entry name" value="MBT_L3MBTL3_rpt2"/>
    <property type="match status" value="1"/>
</dbReference>
<dbReference type="GO" id="GO:0042393">
    <property type="term" value="F:histone binding"/>
    <property type="evidence" value="ECO:0007669"/>
    <property type="project" value="TreeGrafter"/>
</dbReference>
<sequence length="778" mass="87571">MEQNVLESTITIPTADYDLLSALDWKDGIGTLPSSNIQYFLNEFGMLELITEAEKAEALETLSASAINASPASFAPAAINAPAAFSTALEVPKDDVPCSDFPTCKQMDCFENGKFCAQHHRDSDTKEIPDGCRNRGNGRNLNASIGCQVNEADRPVKRLRRKRRLLLESEDDEENAYEDEVNKAACLFFKENCKEHEKNKSNNMKSRRNSKPIKQVVPAKKKVWNWISYLEEERMPAAPLKLFREVQGYRMRLHFDGYPECYDFWVNADSSDIHPVGWCEKTSHKLLPPKGFKEGEFNWTSYLKNCKAQAAPKSLFKTLSTPVTPSGFRLGMKLEAVDKKHPSLMCVATINDMVDNRLLIHFDNWDETYDYWCESSSPYIRPVGYCQETGTPLTTPPGYKDPKAFSWEKYLVETNSQAAPARAFKLRPAHGFQVNMKLEAVDKRNPILIRVATITDRDDHRIKIHFDGWDCNYDFWVDADSPDVHPVGWCAKTGHALQVPLGAVDPVGTVGQTCPTPGCHGIGHVRGPRYGTHYTLVGCPYSDVNLNKENVLQDRLGGERPSPSSSLQKAKRLETPAQVLLRAGESSQEDSPQSRKSAQDSEKSCQSSVQSPSEQSEGNETKDWVEEKPSENTKAKPKKLGCSHAYIKLQLVKQENNGKDLDFNLQQALHQSIFMPALDSNPSHRLHLCWEQHCRLLPEVLGLTAKHVSKWTVEEVVNFIQRLPGCKEQAAVFREEQIDGEAFLLLNQNDLVKILNIKLGPALKVYNAILMLKSAEEE</sequence>
<dbReference type="InterPro" id="IPR004092">
    <property type="entry name" value="Mbt"/>
</dbReference>
<name>A0A2P4TDQ8_BAMTH</name>
<dbReference type="PROSITE" id="PS51079">
    <property type="entry name" value="MBT"/>
    <property type="match status" value="3"/>
</dbReference>
<evidence type="ECO:0000313" key="14">
    <source>
        <dbReference type="EMBL" id="POI34501.1"/>
    </source>
</evidence>
<evidence type="ECO:0000256" key="5">
    <source>
        <dbReference type="ARBA" id="ARBA00022833"/>
    </source>
</evidence>
<evidence type="ECO:0000256" key="1">
    <source>
        <dbReference type="ARBA" id="ARBA00004123"/>
    </source>
</evidence>
<evidence type="ECO:0000256" key="6">
    <source>
        <dbReference type="ARBA" id="ARBA00022853"/>
    </source>
</evidence>
<keyword evidence="8" id="KW-0804">Transcription</keyword>
<keyword evidence="6" id="KW-0156">Chromatin regulator</keyword>
<dbReference type="GO" id="GO:0006325">
    <property type="term" value="P:chromatin organization"/>
    <property type="evidence" value="ECO:0007669"/>
    <property type="project" value="UniProtKB-KW"/>
</dbReference>
<dbReference type="FunFam" id="2.30.30.140:FF:000007">
    <property type="entry name" value="Lethal(3)malignant brain tumor-like protein 1"/>
    <property type="match status" value="1"/>
</dbReference>
<keyword evidence="7" id="KW-0805">Transcription regulation</keyword>
<dbReference type="SUPFAM" id="SSF47769">
    <property type="entry name" value="SAM/Pointed domain"/>
    <property type="match status" value="1"/>
</dbReference>
<protein>
    <recommendedName>
        <fullName evidence="13">SAM domain-containing protein</fullName>
    </recommendedName>
</protein>
<dbReference type="GO" id="GO:0005634">
    <property type="term" value="C:nucleus"/>
    <property type="evidence" value="ECO:0007669"/>
    <property type="project" value="UniProtKB-SubCell"/>
</dbReference>
<dbReference type="SMART" id="SM00561">
    <property type="entry name" value="MBT"/>
    <property type="match status" value="3"/>
</dbReference>
<dbReference type="Pfam" id="PF01530">
    <property type="entry name" value="zf-C2HC"/>
    <property type="match status" value="1"/>
</dbReference>
<keyword evidence="15" id="KW-1185">Reference proteome</keyword>
<feature type="repeat" description="MBT" evidence="10">
    <location>
        <begin position="245"/>
        <end position="289"/>
    </location>
</feature>
<dbReference type="Gene3D" id="1.10.150.50">
    <property type="entry name" value="Transcription Factor, Ets-1"/>
    <property type="match status" value="1"/>
</dbReference>
<dbReference type="Proteomes" id="UP000237246">
    <property type="component" value="Unassembled WGS sequence"/>
</dbReference>
<dbReference type="GO" id="GO:0008270">
    <property type="term" value="F:zinc ion binding"/>
    <property type="evidence" value="ECO:0007669"/>
    <property type="project" value="UniProtKB-KW"/>
</dbReference>
<feature type="domain" description="SAM" evidence="13">
    <location>
        <begin position="711"/>
        <end position="775"/>
    </location>
</feature>
<dbReference type="GO" id="GO:0045892">
    <property type="term" value="P:negative regulation of DNA-templated transcription"/>
    <property type="evidence" value="ECO:0007669"/>
    <property type="project" value="TreeGrafter"/>
</dbReference>
<comment type="subcellular location">
    <subcellularLocation>
        <location evidence="1">Nucleus</location>
    </subcellularLocation>
</comment>
<dbReference type="InterPro" id="IPR013761">
    <property type="entry name" value="SAM/pointed_sf"/>
</dbReference>
<evidence type="ECO:0000256" key="3">
    <source>
        <dbReference type="ARBA" id="ARBA00022737"/>
    </source>
</evidence>
<dbReference type="GO" id="GO:0003682">
    <property type="term" value="F:chromatin binding"/>
    <property type="evidence" value="ECO:0007669"/>
    <property type="project" value="TreeGrafter"/>
</dbReference>
<evidence type="ECO:0000256" key="8">
    <source>
        <dbReference type="ARBA" id="ARBA00023163"/>
    </source>
</evidence>
<reference evidence="14 15" key="1">
    <citation type="submission" date="2018-01" db="EMBL/GenBank/DDBJ databases">
        <title>Comparison of the Chinese Bamboo Partridge and Red Junglefowl genome sequences highlights the importance of demography in genome evolution.</title>
        <authorList>
            <person name="Tiley G.P."/>
            <person name="Kimball R.T."/>
            <person name="Braun E.L."/>
            <person name="Burleigh J.G."/>
        </authorList>
    </citation>
    <scope>NUCLEOTIDE SEQUENCE [LARGE SCALE GENOMIC DNA]</scope>
    <source>
        <strain evidence="14">RTK389</strain>
        <tissue evidence="14">Blood</tissue>
    </source>
</reference>
<dbReference type="SMART" id="SM00454">
    <property type="entry name" value="SAM"/>
    <property type="match status" value="1"/>
</dbReference>
<dbReference type="AlphaFoldDB" id="A0A2P4TDQ8"/>
<organism evidence="14 15">
    <name type="scientific">Bambusicola thoracicus</name>
    <name type="common">Chinese bamboo-partridge</name>
    <name type="synonym">Perdix thoracica</name>
    <dbReference type="NCBI Taxonomy" id="9083"/>
    <lineage>
        <taxon>Eukaryota</taxon>
        <taxon>Metazoa</taxon>
        <taxon>Chordata</taxon>
        <taxon>Craniata</taxon>
        <taxon>Vertebrata</taxon>
        <taxon>Euteleostomi</taxon>
        <taxon>Archelosauria</taxon>
        <taxon>Archosauria</taxon>
        <taxon>Dinosauria</taxon>
        <taxon>Saurischia</taxon>
        <taxon>Theropoda</taxon>
        <taxon>Coelurosauria</taxon>
        <taxon>Aves</taxon>
        <taxon>Neognathae</taxon>
        <taxon>Galloanserae</taxon>
        <taxon>Galliformes</taxon>
        <taxon>Phasianidae</taxon>
        <taxon>Perdicinae</taxon>
        <taxon>Bambusicola</taxon>
    </lineage>
</organism>
<dbReference type="InterPro" id="IPR002515">
    <property type="entry name" value="Znf_C2H2C"/>
</dbReference>
<dbReference type="Gene3D" id="2.30.30.140">
    <property type="match status" value="3"/>
</dbReference>
<evidence type="ECO:0000313" key="15">
    <source>
        <dbReference type="Proteomes" id="UP000237246"/>
    </source>
</evidence>
<evidence type="ECO:0000256" key="9">
    <source>
        <dbReference type="ARBA" id="ARBA00023242"/>
    </source>
</evidence>
<evidence type="ECO:0000256" key="2">
    <source>
        <dbReference type="ARBA" id="ARBA00022723"/>
    </source>
</evidence>
<dbReference type="SUPFAM" id="SSF63748">
    <property type="entry name" value="Tudor/PWWP/MBT"/>
    <property type="match status" value="3"/>
</dbReference>
<gene>
    <name evidence="14" type="ORF">CIB84_001747</name>
</gene>
<keyword evidence="5" id="KW-0862">Zinc</keyword>
<proteinExistence type="predicted"/>
<dbReference type="InterPro" id="IPR001660">
    <property type="entry name" value="SAM"/>
</dbReference>
<dbReference type="PANTHER" id="PTHR12247:SF130">
    <property type="entry name" value="SAM DOMAIN-CONTAINING PROTEIN"/>
    <property type="match status" value="1"/>
</dbReference>
<evidence type="ECO:0000259" key="13">
    <source>
        <dbReference type="PROSITE" id="PS50105"/>
    </source>
</evidence>
<dbReference type="CDD" id="cd20139">
    <property type="entry name" value="MBT_L3MBTL4_rpt3"/>
    <property type="match status" value="1"/>
</dbReference>
<evidence type="ECO:0000256" key="7">
    <source>
        <dbReference type="ARBA" id="ARBA00023015"/>
    </source>
</evidence>
<dbReference type="CDD" id="cd09582">
    <property type="entry name" value="SAM_Scm-like-3MBT3_4"/>
    <property type="match status" value="1"/>
</dbReference>
<dbReference type="OrthoDB" id="8188861at2759"/>
<keyword evidence="9" id="KW-0539">Nucleus</keyword>